<dbReference type="EMBL" id="CP001142">
    <property type="protein sequence ID" value="ACI65924.1"/>
    <property type="molecule type" value="Genomic_DNA"/>
</dbReference>
<dbReference type="STRING" id="556484.B5Y5E7"/>
<evidence type="ECO:0000313" key="4">
    <source>
        <dbReference type="EMBL" id="ACI65924.1"/>
    </source>
</evidence>
<dbReference type="Pfam" id="PF11875">
    <property type="entry name" value="DnaJ-like_C11_C"/>
    <property type="match status" value="1"/>
</dbReference>
<dbReference type="InterPro" id="IPR024586">
    <property type="entry name" value="DnaJ-like_C11_C"/>
</dbReference>
<keyword evidence="1" id="KW-0143">Chaperone</keyword>
<reference evidence="4 5" key="1">
    <citation type="journal article" date="2008" name="Nature">
        <title>The Phaeodactylum genome reveals the evolutionary history of diatom genomes.</title>
        <authorList>
            <person name="Bowler C."/>
            <person name="Allen A.E."/>
            <person name="Badger J.H."/>
            <person name="Grimwood J."/>
            <person name="Jabbari K."/>
            <person name="Kuo A."/>
            <person name="Maheswari U."/>
            <person name="Martens C."/>
            <person name="Maumus F."/>
            <person name="Otillar R.P."/>
            <person name="Rayko E."/>
            <person name="Salamov A."/>
            <person name="Vandepoele K."/>
            <person name="Beszteri B."/>
            <person name="Gruber A."/>
            <person name="Heijde M."/>
            <person name="Katinka M."/>
            <person name="Mock T."/>
            <person name="Valentin K."/>
            <person name="Verret F."/>
            <person name="Berges J.A."/>
            <person name="Brownlee C."/>
            <person name="Cadoret J.P."/>
            <person name="Chiovitti A."/>
            <person name="Choi C.J."/>
            <person name="Coesel S."/>
            <person name="De Martino A."/>
            <person name="Detter J.C."/>
            <person name="Durkin C."/>
            <person name="Falciatore A."/>
            <person name="Fournet J."/>
            <person name="Haruta M."/>
            <person name="Huysman M.J."/>
            <person name="Jenkins B.D."/>
            <person name="Jiroutova K."/>
            <person name="Jorgensen R.E."/>
            <person name="Joubert Y."/>
            <person name="Kaplan A."/>
            <person name="Kroger N."/>
            <person name="Kroth P.G."/>
            <person name="La Roche J."/>
            <person name="Lindquist E."/>
            <person name="Lommer M."/>
            <person name="Martin-Jezequel V."/>
            <person name="Lopez P.J."/>
            <person name="Lucas S."/>
            <person name="Mangogna M."/>
            <person name="McGinnis K."/>
            <person name="Medlin L.K."/>
            <person name="Montsant A."/>
            <person name="Oudot-Le Secq M.P."/>
            <person name="Napoli C."/>
            <person name="Obornik M."/>
            <person name="Parker M.S."/>
            <person name="Petit J.L."/>
            <person name="Porcel B.M."/>
            <person name="Poulsen N."/>
            <person name="Robison M."/>
            <person name="Rychlewski L."/>
            <person name="Rynearson T.A."/>
            <person name="Schmutz J."/>
            <person name="Shapiro H."/>
            <person name="Siaut M."/>
            <person name="Stanley M."/>
            <person name="Sussman M.R."/>
            <person name="Taylor A.R."/>
            <person name="Vardi A."/>
            <person name="von Dassow P."/>
            <person name="Vyverman W."/>
            <person name="Willis A."/>
            <person name="Wyrwicz L.S."/>
            <person name="Rokhsar D.S."/>
            <person name="Weissenbach J."/>
            <person name="Armbrust E.V."/>
            <person name="Green B.R."/>
            <person name="Van de Peer Y."/>
            <person name="Grigoriev I.V."/>
        </authorList>
    </citation>
    <scope>NUCLEOTIDE SEQUENCE [LARGE SCALE GENOMIC DNA]</scope>
    <source>
        <strain evidence="4 5">CCAP 1055/1</strain>
    </source>
</reference>
<protein>
    <recommendedName>
        <fullName evidence="3">DnaJ-like protein C11 C-terminal domain-containing protein</fullName>
    </recommendedName>
</protein>
<dbReference type="RefSeq" id="XP_002186454.1">
    <property type="nucleotide sequence ID" value="XM_002186418.1"/>
</dbReference>
<dbReference type="HOGENOM" id="CLU_509503_0_0_1"/>
<dbReference type="GO" id="GO:0042407">
    <property type="term" value="P:cristae formation"/>
    <property type="evidence" value="ECO:0007669"/>
    <property type="project" value="TreeGrafter"/>
</dbReference>
<reference evidence="5" key="2">
    <citation type="submission" date="2008-08" db="EMBL/GenBank/DDBJ databases">
        <authorList>
            <consortium name="Diatom Consortium"/>
            <person name="Grigoriev I."/>
            <person name="Grimwood J."/>
            <person name="Kuo A."/>
            <person name="Otillar R.P."/>
            <person name="Salamov A."/>
            <person name="Detter J.C."/>
            <person name="Lindquist E."/>
            <person name="Shapiro H."/>
            <person name="Lucas S."/>
            <person name="Glavina del Rio T."/>
            <person name="Pitluck S."/>
            <person name="Rokhsar D."/>
            <person name="Bowler C."/>
        </authorList>
    </citation>
    <scope>GENOME REANNOTATION</scope>
    <source>
        <strain evidence="5">CCAP 1055/1</strain>
    </source>
</reference>
<dbReference type="OrthoDB" id="47077at2759"/>
<dbReference type="InterPro" id="IPR052243">
    <property type="entry name" value="Mito_inner_membrane_organizer"/>
</dbReference>
<dbReference type="PANTHER" id="PTHR44157:SF1">
    <property type="entry name" value="DNAJ HOMOLOG SUBFAMILY C MEMBER 11"/>
    <property type="match status" value="1"/>
</dbReference>
<evidence type="ECO:0000313" key="5">
    <source>
        <dbReference type="Proteomes" id="UP000000759"/>
    </source>
</evidence>
<keyword evidence="5" id="KW-1185">Reference proteome</keyword>
<dbReference type="GO" id="GO:0005739">
    <property type="term" value="C:mitochondrion"/>
    <property type="evidence" value="ECO:0007669"/>
    <property type="project" value="GOC"/>
</dbReference>
<dbReference type="GeneID" id="7203877"/>
<gene>
    <name evidence="4" type="ORF">PHATR_44121</name>
</gene>
<evidence type="ECO:0000256" key="2">
    <source>
        <dbReference type="SAM" id="MobiDB-lite"/>
    </source>
</evidence>
<proteinExistence type="predicted"/>
<organism evidence="4 5">
    <name type="scientific">Phaeodactylum tricornutum (strain CCAP 1055/1)</name>
    <dbReference type="NCBI Taxonomy" id="556484"/>
    <lineage>
        <taxon>Eukaryota</taxon>
        <taxon>Sar</taxon>
        <taxon>Stramenopiles</taxon>
        <taxon>Ochrophyta</taxon>
        <taxon>Bacillariophyta</taxon>
        <taxon>Bacillariophyceae</taxon>
        <taxon>Bacillariophycidae</taxon>
        <taxon>Naviculales</taxon>
        <taxon>Phaeodactylaceae</taxon>
        <taxon>Phaeodactylum</taxon>
    </lineage>
</organism>
<dbReference type="AlphaFoldDB" id="B5Y5E7"/>
<accession>B5Y5E7</accession>
<dbReference type="eggNOG" id="KOG0718">
    <property type="taxonomic scope" value="Eukaryota"/>
</dbReference>
<feature type="region of interest" description="Disordered" evidence="2">
    <location>
        <begin position="40"/>
        <end position="70"/>
    </location>
</feature>
<dbReference type="PANTHER" id="PTHR44157">
    <property type="entry name" value="DNAJ HOMOLOG SUBFAMILY C MEMBER 11"/>
    <property type="match status" value="1"/>
</dbReference>
<dbReference type="Proteomes" id="UP000000759">
    <property type="component" value="Chromosome 3"/>
</dbReference>
<dbReference type="KEGG" id="pti:PHATR_44121"/>
<dbReference type="InParanoid" id="B5Y5E7"/>
<name>B5Y5E7_PHATC</name>
<sequence length="477" mass="51943">MPSSLEEAEHFIGHFDDYAATIRQPDLRLSSDPFDLSLSTNLGTSSAKDPSRLSARSFTSDNNNKARNPTSVAVTRSALIEYPLRLSNEKGFQTVKGQRMSLDSRFPLIFGPVLGNGRGNWSGSIGASSVAKGSTGFLTGTLAGRYQFSNNLGFVESGISTVGDHKEIKIGGSTDIGFSKSTFSSIDISTPMNQQPTCKADVSISRKLSESYTLKGTVSLDQRLCSSAAVSTGVTINAHTQHPWRLSAGWSKTCFPFLSFSVSPRTSAKRSFNLSTRWSGGSGLNVGFSLSQKLQRAICISMGILRTFKGLTWTLVWSDADLTVRIPIILDAGHINPWFTTMEAFYAIVLSHALQETISRVFNELNGNQTTAGRDVKRGQTGMKSRAQAIQQQKLMESRAVARVRQETKENGLVIQKAIYYISGGDSFDVTVPMQFWVSESSIKLADVSKKNLLGFCPLEFPGQTEKEAAYGEDLGK</sequence>
<feature type="domain" description="DnaJ-like protein C11 C-terminal" evidence="3">
    <location>
        <begin position="383"/>
        <end position="458"/>
    </location>
</feature>
<evidence type="ECO:0000256" key="1">
    <source>
        <dbReference type="ARBA" id="ARBA00023186"/>
    </source>
</evidence>
<evidence type="ECO:0000259" key="3">
    <source>
        <dbReference type="Pfam" id="PF11875"/>
    </source>
</evidence>
<dbReference type="PaxDb" id="2850-Phatr44121"/>